<comment type="subcellular location">
    <subcellularLocation>
        <location evidence="4">Cytoplasm</location>
    </subcellularLocation>
    <text evidence="4">Assembles at midcell at the inner surface of the cytoplasmic membrane.</text>
</comment>
<feature type="binding site" evidence="4">
    <location>
        <position position="149"/>
    </location>
    <ligand>
        <name>GTP</name>
        <dbReference type="ChEBI" id="CHEBI:37565"/>
    </ligand>
</feature>
<dbReference type="InterPro" id="IPR036525">
    <property type="entry name" value="Tubulin/FtsZ_GTPase_sf"/>
</dbReference>
<dbReference type="InterPro" id="IPR003008">
    <property type="entry name" value="Tubulin_FtsZ_GTPase"/>
</dbReference>
<dbReference type="Gene3D" id="3.40.50.1440">
    <property type="entry name" value="Tubulin/FtsZ, GTPase domain"/>
    <property type="match status" value="1"/>
</dbReference>
<dbReference type="GO" id="GO:0003924">
    <property type="term" value="F:GTPase activity"/>
    <property type="evidence" value="ECO:0007669"/>
    <property type="project" value="UniProtKB-UniRule"/>
</dbReference>
<feature type="binding site" evidence="4">
    <location>
        <position position="153"/>
    </location>
    <ligand>
        <name>GTP</name>
        <dbReference type="ChEBI" id="CHEBI:37565"/>
    </ligand>
</feature>
<comment type="similarity">
    <text evidence="1 4 6">Belongs to the FtsZ family.</text>
</comment>
<dbReference type="GO" id="GO:0051258">
    <property type="term" value="P:protein polymerization"/>
    <property type="evidence" value="ECO:0007669"/>
    <property type="project" value="UniProtKB-UniRule"/>
</dbReference>
<proteinExistence type="inferred from homology"/>
<dbReference type="SUPFAM" id="SSF55307">
    <property type="entry name" value="Tubulin C-terminal domain-like"/>
    <property type="match status" value="1"/>
</dbReference>
<keyword evidence="3 4" id="KW-0342">GTP-binding</keyword>
<feature type="binding site" evidence="4">
    <location>
        <begin position="30"/>
        <end position="34"/>
    </location>
    <ligand>
        <name>GTP</name>
        <dbReference type="ChEBI" id="CHEBI:37565"/>
    </ligand>
</feature>
<comment type="function">
    <text evidence="4 6">Essential cell division protein that forms a contractile ring structure (Z ring) at the future cell division site. The regulation of the ring assembly controls the timing and the location of cell division. One of the functions of the FtsZ ring is to recruit other cell division proteins to the septum to produce a new cell wall between the dividing cells. Binds GTP and shows GTPase activity.</text>
</comment>
<dbReference type="InterPro" id="IPR024757">
    <property type="entry name" value="FtsZ_C"/>
</dbReference>
<dbReference type="InterPro" id="IPR000158">
    <property type="entry name" value="Cell_div_FtsZ"/>
</dbReference>
<feature type="region of interest" description="Disordered" evidence="7">
    <location>
        <begin position="629"/>
        <end position="670"/>
    </location>
</feature>
<feature type="domain" description="Tubulin/FtsZ GTPase" evidence="8">
    <location>
        <begin position="22"/>
        <end position="214"/>
    </location>
</feature>
<keyword evidence="4" id="KW-0963">Cytoplasm</keyword>
<dbReference type="SMART" id="SM00865">
    <property type="entry name" value="Tubulin_C"/>
    <property type="match status" value="1"/>
</dbReference>
<dbReference type="NCBIfam" id="TIGR00065">
    <property type="entry name" value="ftsZ"/>
    <property type="match status" value="1"/>
</dbReference>
<dbReference type="Proteomes" id="UP000441333">
    <property type="component" value="Unassembled WGS sequence"/>
</dbReference>
<reference evidence="10 11" key="1">
    <citation type="submission" date="2019-09" db="EMBL/GenBank/DDBJ databases">
        <authorList>
            <person name="Cao W.R."/>
        </authorList>
    </citation>
    <scope>NUCLEOTIDE SEQUENCE [LARGE SCALE GENOMIC DNA]</scope>
    <source>
        <strain evidence="10 11">B1N29</strain>
    </source>
</reference>
<dbReference type="PRINTS" id="PR00423">
    <property type="entry name" value="CELLDVISFTSZ"/>
</dbReference>
<dbReference type="InterPro" id="IPR045061">
    <property type="entry name" value="FtsZ/CetZ"/>
</dbReference>
<dbReference type="FunFam" id="3.40.50.1440:FF:000001">
    <property type="entry name" value="Cell division protein FtsZ"/>
    <property type="match status" value="1"/>
</dbReference>
<sequence>MSSNEKFETNISFDLPKNKSNVIKVIGVGGGGSNAINHMFQQGIKGVDFYVCNTDSQALENSGVPNKIQLGVHLTEGLGAGANPEIGEQSAVESVEDISQMLDTNTKMVFITAGMGGGTGTGAAPIIAKMAKEKDILTVGIVTMPFQFEGKMRLEQSQKGIENLRGVVDSLIVINNNKLREVYGNLGFKAGFSKADEVLATAARGIAEVITHHYTQNIDLRDAKTVLSNSGTAIMGSALASGQNRAQEAIRKALDSPLLNDNKITGAKKVLLLIVSGAQEITIDEIGEINDHIQSEAGHSAEIIMGVGEDEGLEESIAVTIIATGFNIEQQDEISNTETKKVKHVLGEDQEAETQEKEPVVIAPNVEMKAKPQAPKVVRHTLDLEEETPKPVQQPRKPQASKDDFDLIPTSEIIRNIGVTYEEVTDKVDEVHEDDFVINPVSRTTPQISEESEVELESDFIEDEQQITLTFDMPISSNQEVSEPVEDEFEKPAQAEAEEIISHDLMSDDVKDIPVNDHIEVISVTETNKGGDIRYALDDYDDTESSKAQQKSNEVLEQEEDIVFERKVVEKPVAEEEEREEIDPMNTPISELLKDRAEERRRKMKDFNYKFNSSKIDDIEKVPAYKRQGVNLNASKHSSETDMSRTSIGFDDNDDIQLRSNNSFLHDNVD</sequence>
<dbReference type="GO" id="GO:0043093">
    <property type="term" value="P:FtsZ-dependent cytokinesis"/>
    <property type="evidence" value="ECO:0007669"/>
    <property type="project" value="UniProtKB-UniRule"/>
</dbReference>
<dbReference type="PANTHER" id="PTHR30314:SF3">
    <property type="entry name" value="MITOCHONDRIAL DIVISION PROTEIN FSZA"/>
    <property type="match status" value="1"/>
</dbReference>
<keyword evidence="2 4" id="KW-0547">Nucleotide-binding</keyword>
<dbReference type="InterPro" id="IPR020805">
    <property type="entry name" value="Cell_div_FtsZ_CS"/>
</dbReference>
<dbReference type="GO" id="GO:0005737">
    <property type="term" value="C:cytoplasm"/>
    <property type="evidence" value="ECO:0007669"/>
    <property type="project" value="UniProtKB-SubCell"/>
</dbReference>
<gene>
    <name evidence="4 10" type="primary">ftsZ</name>
    <name evidence="10" type="ORF">F6U93_04220</name>
</gene>
<feature type="binding site" evidence="4">
    <location>
        <position position="196"/>
    </location>
    <ligand>
        <name>GTP</name>
        <dbReference type="ChEBI" id="CHEBI:37565"/>
    </ligand>
</feature>
<evidence type="ECO:0000259" key="8">
    <source>
        <dbReference type="SMART" id="SM00864"/>
    </source>
</evidence>
<name>A0A6N6ML10_9FLAO</name>
<dbReference type="InterPro" id="IPR008280">
    <property type="entry name" value="Tub_FtsZ_C"/>
</dbReference>
<dbReference type="AlphaFoldDB" id="A0A6N6ML10"/>
<evidence type="ECO:0000256" key="3">
    <source>
        <dbReference type="ARBA" id="ARBA00023134"/>
    </source>
</evidence>
<organism evidence="10 11">
    <name type="scientific">Pseudotamlana haliotis</name>
    <dbReference type="NCBI Taxonomy" id="2614804"/>
    <lineage>
        <taxon>Bacteria</taxon>
        <taxon>Pseudomonadati</taxon>
        <taxon>Bacteroidota</taxon>
        <taxon>Flavobacteriia</taxon>
        <taxon>Flavobacteriales</taxon>
        <taxon>Flavobacteriaceae</taxon>
        <taxon>Pseudotamlana</taxon>
    </lineage>
</organism>
<evidence type="ECO:0000256" key="5">
    <source>
        <dbReference type="NCBIfam" id="TIGR00065"/>
    </source>
</evidence>
<dbReference type="GO" id="GO:0032153">
    <property type="term" value="C:cell division site"/>
    <property type="evidence" value="ECO:0007669"/>
    <property type="project" value="UniProtKB-UniRule"/>
</dbReference>
<dbReference type="SMART" id="SM00864">
    <property type="entry name" value="Tubulin"/>
    <property type="match status" value="1"/>
</dbReference>
<feature type="region of interest" description="Disordered" evidence="7">
    <location>
        <begin position="382"/>
        <end position="403"/>
    </location>
</feature>
<dbReference type="InterPro" id="IPR018316">
    <property type="entry name" value="Tubulin/FtsZ_2-layer-sand-dom"/>
</dbReference>
<evidence type="ECO:0000256" key="1">
    <source>
        <dbReference type="ARBA" id="ARBA00009690"/>
    </source>
</evidence>
<evidence type="ECO:0000259" key="9">
    <source>
        <dbReference type="SMART" id="SM00865"/>
    </source>
</evidence>
<dbReference type="SUPFAM" id="SSF52490">
    <property type="entry name" value="Tubulin nucleotide-binding domain-like"/>
    <property type="match status" value="1"/>
</dbReference>
<evidence type="ECO:0000313" key="10">
    <source>
        <dbReference type="EMBL" id="KAB1068967.1"/>
    </source>
</evidence>
<dbReference type="Gene3D" id="3.30.1330.20">
    <property type="entry name" value="Tubulin/FtsZ, C-terminal domain"/>
    <property type="match status" value="1"/>
</dbReference>
<feature type="compositionally biased region" description="Polar residues" evidence="7">
    <location>
        <begin position="658"/>
        <end position="670"/>
    </location>
</feature>
<accession>A0A6N6ML10</accession>
<comment type="subunit">
    <text evidence="4">Homodimer. Polymerizes to form a dynamic ring structure in a strictly GTP-dependent manner. Interacts directly with several other division proteins.</text>
</comment>
<evidence type="ECO:0000256" key="6">
    <source>
        <dbReference type="RuleBase" id="RU000631"/>
    </source>
</evidence>
<evidence type="ECO:0000256" key="4">
    <source>
        <dbReference type="HAMAP-Rule" id="MF_00909"/>
    </source>
</evidence>
<keyword evidence="4 6" id="KW-0131">Cell cycle</keyword>
<dbReference type="PROSITE" id="PS01135">
    <property type="entry name" value="FTSZ_2"/>
    <property type="match status" value="1"/>
</dbReference>
<keyword evidence="4 6" id="KW-0717">Septation</keyword>
<evidence type="ECO:0000256" key="7">
    <source>
        <dbReference type="SAM" id="MobiDB-lite"/>
    </source>
</evidence>
<feature type="binding site" evidence="4">
    <location>
        <begin position="118"/>
        <end position="120"/>
    </location>
    <ligand>
        <name>GTP</name>
        <dbReference type="ChEBI" id="CHEBI:37565"/>
    </ligand>
</feature>
<dbReference type="HAMAP" id="MF_00909">
    <property type="entry name" value="FtsZ"/>
    <property type="match status" value="1"/>
</dbReference>
<dbReference type="GO" id="GO:0005525">
    <property type="term" value="F:GTP binding"/>
    <property type="evidence" value="ECO:0007669"/>
    <property type="project" value="UniProtKB-UniRule"/>
</dbReference>
<comment type="caution">
    <text evidence="10">The sequence shown here is derived from an EMBL/GenBank/DDBJ whole genome shotgun (WGS) entry which is preliminary data.</text>
</comment>
<dbReference type="Pfam" id="PF12327">
    <property type="entry name" value="FtsZ_C"/>
    <property type="match status" value="1"/>
</dbReference>
<dbReference type="PANTHER" id="PTHR30314">
    <property type="entry name" value="CELL DIVISION PROTEIN FTSZ-RELATED"/>
    <property type="match status" value="1"/>
</dbReference>
<evidence type="ECO:0000256" key="2">
    <source>
        <dbReference type="ARBA" id="ARBA00022741"/>
    </source>
</evidence>
<feature type="domain" description="Tubulin/FtsZ 2-layer sandwich" evidence="9">
    <location>
        <begin position="217"/>
        <end position="335"/>
    </location>
</feature>
<dbReference type="EMBL" id="WAAT01000028">
    <property type="protein sequence ID" value="KAB1068967.1"/>
    <property type="molecule type" value="Genomic_DNA"/>
</dbReference>
<dbReference type="CDD" id="cd02201">
    <property type="entry name" value="FtsZ_type1"/>
    <property type="match status" value="1"/>
</dbReference>
<dbReference type="Pfam" id="PF00091">
    <property type="entry name" value="Tubulin"/>
    <property type="match status" value="1"/>
</dbReference>
<dbReference type="GO" id="GO:0000917">
    <property type="term" value="P:division septum assembly"/>
    <property type="evidence" value="ECO:0007669"/>
    <property type="project" value="UniProtKB-KW"/>
</dbReference>
<dbReference type="InterPro" id="IPR037103">
    <property type="entry name" value="Tubulin/FtsZ-like_C"/>
</dbReference>
<evidence type="ECO:0000313" key="11">
    <source>
        <dbReference type="Proteomes" id="UP000441333"/>
    </source>
</evidence>
<dbReference type="PROSITE" id="PS01134">
    <property type="entry name" value="FTSZ_1"/>
    <property type="match status" value="1"/>
</dbReference>
<keyword evidence="4 6" id="KW-0132">Cell division</keyword>
<protein>
    <recommendedName>
        <fullName evidence="4 5">Cell division protein FtsZ</fullName>
    </recommendedName>
</protein>
<keyword evidence="11" id="KW-1185">Reference proteome</keyword>
<dbReference type="RefSeq" id="WP_150937162.1">
    <property type="nucleotide sequence ID" value="NZ_WAAT01000028.1"/>
</dbReference>